<dbReference type="EMBL" id="CM020620">
    <property type="protein sequence ID" value="KAK1869273.1"/>
    <property type="molecule type" value="Genomic_DNA"/>
</dbReference>
<protein>
    <submittedName>
        <fullName evidence="1">Uncharacterized protein</fullName>
    </submittedName>
</protein>
<accession>A0ACC3CGS6</accession>
<sequence length="584" mass="59844">MPVGTQASVKGVAPAWLADPAKGAQVVLVNTYHLGTRPGGAVVDALCGLGEMMRWPRGTLTDSGDRCNWKYLLRRLEGYGGYANLSKLHSPALLGLRYLSDYSAGEAAELLADPAYTKFVLVRDPYTCLLSAYMDKIASTQPTFVHAELRAFLAHLMDWRWVKARVASVGGGGGAGGGALPPDAAAGVGGAVRVAEVGGGGGSGGDRNGVGGVAVAAGGVGRGGSGGIEAAPRPSFRAFVDELLKVPPAAMNPHWAPQSLLCGFGEMPYDFVGRFERLAADAATLLAHIGAPPGGGLDLRLRGKCAAALVARDLPGYAVGGLSGGEEKGSFWPAVAASLAAPPPGKPCYCMGVGCAEYLVVCVALGADMFDCAYPARTARFGTDLVPGGLLKLRSAACAADFRPVDSTCPCSACTTYTRSYLHALAGRGGEGVAVAGQLLTLHNVAYLTGLMRLAQTAILDGVFPDWVRAFTADLYPGGDYPQLSSDALAAAGIPLGESGSGAALGGNVAPRPLTRRWTRPRRPEAAASNTEGLTTVIINAGVGVTTLLKGSCWVGGAQPILRVNLLGAVATVAAALRVMSRRQ</sequence>
<evidence type="ECO:0000313" key="2">
    <source>
        <dbReference type="Proteomes" id="UP000798662"/>
    </source>
</evidence>
<organism evidence="1 2">
    <name type="scientific">Pyropia yezoensis</name>
    <name type="common">Susabi-nori</name>
    <name type="synonym">Porphyra yezoensis</name>
    <dbReference type="NCBI Taxonomy" id="2788"/>
    <lineage>
        <taxon>Eukaryota</taxon>
        <taxon>Rhodophyta</taxon>
        <taxon>Bangiophyceae</taxon>
        <taxon>Bangiales</taxon>
        <taxon>Bangiaceae</taxon>
        <taxon>Pyropia</taxon>
    </lineage>
</organism>
<keyword evidence="2" id="KW-1185">Reference proteome</keyword>
<comment type="caution">
    <text evidence="1">The sequence shown here is derived from an EMBL/GenBank/DDBJ whole genome shotgun (WGS) entry which is preliminary data.</text>
</comment>
<proteinExistence type="predicted"/>
<name>A0ACC3CGS6_PYRYE</name>
<reference evidence="1" key="1">
    <citation type="submission" date="2019-11" db="EMBL/GenBank/DDBJ databases">
        <title>Nori genome reveals adaptations in red seaweeds to the harsh intertidal environment.</title>
        <authorList>
            <person name="Wang D."/>
            <person name="Mao Y."/>
        </authorList>
    </citation>
    <scope>NUCLEOTIDE SEQUENCE</scope>
    <source>
        <tissue evidence="1">Gametophyte</tissue>
    </source>
</reference>
<dbReference type="Proteomes" id="UP000798662">
    <property type="component" value="Chromosome 3"/>
</dbReference>
<evidence type="ECO:0000313" key="1">
    <source>
        <dbReference type="EMBL" id="KAK1869273.1"/>
    </source>
</evidence>
<gene>
    <name evidence="1" type="ORF">I4F81_011752</name>
</gene>